<accession>A0AAD3MFA4</accession>
<reference evidence="1" key="1">
    <citation type="submission" date="2022-08" db="EMBL/GenBank/DDBJ databases">
        <title>Genome sequencing of akame (Lates japonicus).</title>
        <authorList>
            <person name="Hashiguchi Y."/>
            <person name="Takahashi H."/>
        </authorList>
    </citation>
    <scope>NUCLEOTIDE SEQUENCE</scope>
    <source>
        <strain evidence="1">Kochi</strain>
    </source>
</reference>
<keyword evidence="2" id="KW-1185">Reference proteome</keyword>
<dbReference type="EMBL" id="BRZM01003833">
    <property type="protein sequence ID" value="GLD52706.1"/>
    <property type="molecule type" value="Genomic_DNA"/>
</dbReference>
<protein>
    <submittedName>
        <fullName evidence="1">Molybdenum cofactor sulfurase</fullName>
    </submittedName>
</protein>
<name>A0AAD3MFA4_LATJO</name>
<dbReference type="AlphaFoldDB" id="A0AAD3MFA4"/>
<dbReference type="Proteomes" id="UP001279410">
    <property type="component" value="Unassembled WGS sequence"/>
</dbReference>
<comment type="caution">
    <text evidence="1">The sequence shown here is derived from an EMBL/GenBank/DDBJ whole genome shotgun (WGS) entry which is preliminary data.</text>
</comment>
<sequence>MLPLKVENRGRAQGEDVTRLTSLLLPAQSNFSGRRLPSAIWRHPGGQPLYPASTTGQLVCATFDAASHVSCSPSKPTALPADFIPISFYKMLAFPDSGPFTSSLTQQAY</sequence>
<proteinExistence type="predicted"/>
<evidence type="ECO:0000313" key="2">
    <source>
        <dbReference type="Proteomes" id="UP001279410"/>
    </source>
</evidence>
<evidence type="ECO:0000313" key="1">
    <source>
        <dbReference type="EMBL" id="GLD52706.1"/>
    </source>
</evidence>
<gene>
    <name evidence="1" type="ORF">AKAME5_002826300</name>
</gene>
<organism evidence="1 2">
    <name type="scientific">Lates japonicus</name>
    <name type="common">Japanese lates</name>
    <dbReference type="NCBI Taxonomy" id="270547"/>
    <lineage>
        <taxon>Eukaryota</taxon>
        <taxon>Metazoa</taxon>
        <taxon>Chordata</taxon>
        <taxon>Craniata</taxon>
        <taxon>Vertebrata</taxon>
        <taxon>Euteleostomi</taxon>
        <taxon>Actinopterygii</taxon>
        <taxon>Neopterygii</taxon>
        <taxon>Teleostei</taxon>
        <taxon>Neoteleostei</taxon>
        <taxon>Acanthomorphata</taxon>
        <taxon>Carangaria</taxon>
        <taxon>Carangaria incertae sedis</taxon>
        <taxon>Centropomidae</taxon>
        <taxon>Lates</taxon>
    </lineage>
</organism>